<keyword evidence="1" id="KW-0732">Signal</keyword>
<dbReference type="RefSeq" id="WP_038264316.1">
    <property type="nucleotide sequence ID" value="NZ_FSRH01000011.1"/>
</dbReference>
<keyword evidence="4" id="KW-1185">Reference proteome</keyword>
<dbReference type="InterPro" id="IPR012854">
    <property type="entry name" value="Cu_amine_oxidase-like_N"/>
</dbReference>
<protein>
    <recommendedName>
        <fullName evidence="2">Copper amine oxidase-like N-terminal domain-containing protein</fullName>
    </recommendedName>
</protein>
<evidence type="ECO:0000313" key="4">
    <source>
        <dbReference type="Proteomes" id="UP000027946"/>
    </source>
</evidence>
<organism evidence="3 4">
    <name type="scientific">Peptoclostridium litorale DSM 5388</name>
    <dbReference type="NCBI Taxonomy" id="1121324"/>
    <lineage>
        <taxon>Bacteria</taxon>
        <taxon>Bacillati</taxon>
        <taxon>Bacillota</taxon>
        <taxon>Clostridia</taxon>
        <taxon>Peptostreptococcales</taxon>
        <taxon>Peptoclostridiaceae</taxon>
        <taxon>Peptoclostridium</taxon>
    </lineage>
</organism>
<proteinExistence type="predicted"/>
<gene>
    <name evidence="3" type="ORF">CLIT_10c04980</name>
</gene>
<dbReference type="Proteomes" id="UP000027946">
    <property type="component" value="Unassembled WGS sequence"/>
</dbReference>
<feature type="chain" id="PRO_5010255843" description="Copper amine oxidase-like N-terminal domain-containing protein" evidence="1">
    <location>
        <begin position="25"/>
        <end position="473"/>
    </location>
</feature>
<feature type="domain" description="Copper amine oxidase-like N-terminal" evidence="2">
    <location>
        <begin position="37"/>
        <end position="137"/>
    </location>
</feature>
<dbReference type="EMBL" id="JJMM01000010">
    <property type="protein sequence ID" value="KDR95771.1"/>
    <property type="molecule type" value="Genomic_DNA"/>
</dbReference>
<evidence type="ECO:0000256" key="1">
    <source>
        <dbReference type="SAM" id="SignalP"/>
    </source>
</evidence>
<sequence length="473" mass="53303">MFKKLTSMILAIVMVLSLSTVAFGQEDVETSPAKIKFNKEYLSFTSEPLSIDGEVYAPYKELFKTFGIDGSYSYSTKKITGEKDGVKIELSSNDTIMTVEKDGAKEDVDLYVDSIVKVDNEMYVPVCDILSTFDITCGYSFSSDVDTIVVLDFSEIDKKFENDSSLSNYRKLLEMSNSFEKGSMDVVYDVKGSYTDAEAKKYDFAGKLKADILVNLPRMAADMSFEDIAFSPATDESAMALAMINGMKYSMVMDEENMYVKMSMLGDQWMQQPLDSAGTMDMGMLMQNSAVKKPSQLLKMIFASSYDLDVNTYENVEKGYEIFKEFFKNERVKISKKGSKTTASFSIDKEDVSDFISTLVAEFAPEDETDKSMAEFEEFMKTSEFNISFNYVYSNDKLDSYDMAVKLKMDMPEEQGAVDVDLKVTADVEAKDVTIEIPEVTPFEFPAYEDEYEYEYEEAADADAVVETESANQ</sequence>
<feature type="signal peptide" evidence="1">
    <location>
        <begin position="1"/>
        <end position="24"/>
    </location>
</feature>
<evidence type="ECO:0000313" key="3">
    <source>
        <dbReference type="EMBL" id="KDR95771.1"/>
    </source>
</evidence>
<comment type="caution">
    <text evidence="3">The sequence shown here is derived from an EMBL/GenBank/DDBJ whole genome shotgun (WGS) entry which is preliminary data.</text>
</comment>
<name>A0A069RFI4_PEPLI</name>
<dbReference type="STRING" id="1121324.CLIT_10c04980"/>
<dbReference type="Pfam" id="PF07833">
    <property type="entry name" value="Cu_amine_oxidN1"/>
    <property type="match status" value="1"/>
</dbReference>
<dbReference type="AlphaFoldDB" id="A0A069RFI4"/>
<reference evidence="3 4" key="1">
    <citation type="submission" date="2014-03" db="EMBL/GenBank/DDBJ databases">
        <title>Genome sequence of Clostridium litorale W6, DSM 5388.</title>
        <authorList>
            <person name="Poehlein A."/>
            <person name="Jagirdar A."/>
            <person name="Khonsari B."/>
            <person name="Chibani C.M."/>
            <person name="Gutierrez Gutierrez D.A."/>
            <person name="Davydova E."/>
            <person name="Alghaithi H.S."/>
            <person name="Nair K.P."/>
            <person name="Dhamotharan K."/>
            <person name="Chandran L."/>
            <person name="G W."/>
            <person name="Daniel R."/>
        </authorList>
    </citation>
    <scope>NUCLEOTIDE SEQUENCE [LARGE SCALE GENOMIC DNA]</scope>
    <source>
        <strain evidence="3 4">W6</strain>
    </source>
</reference>
<evidence type="ECO:0000259" key="2">
    <source>
        <dbReference type="Pfam" id="PF07833"/>
    </source>
</evidence>
<accession>A0A069RFI4</accession>